<dbReference type="GO" id="GO:0031625">
    <property type="term" value="F:ubiquitin protein ligase binding"/>
    <property type="evidence" value="ECO:0007669"/>
    <property type="project" value="InterPro"/>
</dbReference>
<dbReference type="RefSeq" id="XP_014153425.1">
    <property type="nucleotide sequence ID" value="XM_014297950.1"/>
</dbReference>
<dbReference type="FunFam" id="1.10.10.10:FF:000014">
    <property type="entry name" value="Cullin 1"/>
    <property type="match status" value="1"/>
</dbReference>
<dbReference type="PANTHER" id="PTHR11932">
    <property type="entry name" value="CULLIN"/>
    <property type="match status" value="1"/>
</dbReference>
<evidence type="ECO:0000313" key="11">
    <source>
        <dbReference type="Proteomes" id="UP000054560"/>
    </source>
</evidence>
<gene>
    <name evidence="10" type="ORF">SARC_08090</name>
</gene>
<sequence length="720" mass="83502">MFIYEEAYFLCTAVPKALSDKLYYSLEEFFRQTCEDACKEIMAGNLTSVYHAKWQVYSIGSNIIRSQCRYLESTWIKDEKDKYRQHMYSSQSGSDSRRDCPSDLGPLAFQQWKTYVFEKVQERMIKDLLQDIQKDRDGEMINASEVQGVISSLVELDSTFKAPEIRSRHGYQQPGTGQLSVYQETFEKQFLAETAQFYQRESNVYLSENNCSDYMKKAEARLQEEEIRARKLIHSSSFAKHSRECEYQLVSAHMDMLKGECQSYMKNEDVDDLSRMYRLLRRVPEGVDVLLREFETYVTAVGREQIAAIQEMEPRSYVECLLAVHARYHQLVQNALQTDDVFVAGLDKACRSIVNHTMGAKIPQAPELLAKYCDMLLKRSPANKHVDEAEIMQKLMSVMTLFKYVDDKDVFQKFYSRMLAKRLIHSQSVSEEAEEKMIDNLKNECGFEYTMKLQRMYTDVALSATVNQEFSAYVAQKNIVMDLDFSSFVLQSAAWPLNAVDTDFDLPGPMERAVQHFETFYHEKHNGRKLQWMHHVSKVDIKLKYLKKRYEVQATSYQASVLLMFNERDTYSFAEIQEETQLNASELTRTLDSLVKTRLLLHATDNNTSAYELNTGFASNRTKFKITQAVQAEPAKEAKEAYGAVQEHRVFYLQATIVRIMKARKLLGHTDLVQEVVVQSSRHGKFTASIPQVKKCIEQLIDKEYLERTGPNKDKYSYVA</sequence>
<dbReference type="InterPro" id="IPR036317">
    <property type="entry name" value="Cullin_homology_sf"/>
</dbReference>
<feature type="domain" description="Cullin family profile" evidence="9">
    <location>
        <begin position="364"/>
        <end position="595"/>
    </location>
</feature>
<evidence type="ECO:0000313" key="10">
    <source>
        <dbReference type="EMBL" id="KNC79523.1"/>
    </source>
</evidence>
<evidence type="ECO:0000256" key="6">
    <source>
        <dbReference type="ARBA" id="ARBA00040451"/>
    </source>
</evidence>
<dbReference type="SMART" id="SM00182">
    <property type="entry name" value="CULLIN"/>
    <property type="match status" value="1"/>
</dbReference>
<dbReference type="Proteomes" id="UP000054560">
    <property type="component" value="Unassembled WGS sequence"/>
</dbReference>
<dbReference type="InterPro" id="IPR001373">
    <property type="entry name" value="Cullin_N"/>
</dbReference>
<keyword evidence="4" id="KW-0833">Ubl conjugation pathway</keyword>
<dbReference type="InterPro" id="IPR036388">
    <property type="entry name" value="WH-like_DNA-bd_sf"/>
</dbReference>
<proteinExistence type="inferred from homology"/>
<evidence type="ECO:0000259" key="9">
    <source>
        <dbReference type="PROSITE" id="PS50069"/>
    </source>
</evidence>
<dbReference type="InterPro" id="IPR016158">
    <property type="entry name" value="Cullin_homology"/>
</dbReference>
<dbReference type="InterPro" id="IPR036390">
    <property type="entry name" value="WH_DNA-bd_sf"/>
</dbReference>
<evidence type="ECO:0000256" key="2">
    <source>
        <dbReference type="ARBA" id="ARBA00006019"/>
    </source>
</evidence>
<evidence type="ECO:0000256" key="5">
    <source>
        <dbReference type="ARBA" id="ARBA00022843"/>
    </source>
</evidence>
<dbReference type="Pfam" id="PF00888">
    <property type="entry name" value="Cullin"/>
    <property type="match status" value="1"/>
</dbReference>
<dbReference type="PROSITE" id="PS01256">
    <property type="entry name" value="CULLIN_1"/>
    <property type="match status" value="1"/>
</dbReference>
<dbReference type="Gene3D" id="1.20.1310.10">
    <property type="entry name" value="Cullin Repeats"/>
    <property type="match status" value="4"/>
</dbReference>
<evidence type="ECO:0000256" key="8">
    <source>
        <dbReference type="RuleBase" id="RU003829"/>
    </source>
</evidence>
<dbReference type="SUPFAM" id="SSF74788">
    <property type="entry name" value="Cullin repeat-like"/>
    <property type="match status" value="1"/>
</dbReference>
<dbReference type="GO" id="GO:0006511">
    <property type="term" value="P:ubiquitin-dependent protein catabolic process"/>
    <property type="evidence" value="ECO:0007669"/>
    <property type="project" value="InterPro"/>
</dbReference>
<organism evidence="10 11">
    <name type="scientific">Sphaeroforma arctica JP610</name>
    <dbReference type="NCBI Taxonomy" id="667725"/>
    <lineage>
        <taxon>Eukaryota</taxon>
        <taxon>Ichthyosporea</taxon>
        <taxon>Ichthyophonida</taxon>
        <taxon>Sphaeroforma</taxon>
    </lineage>
</organism>
<dbReference type="eggNOG" id="KOG2284">
    <property type="taxonomic scope" value="Eukaryota"/>
</dbReference>
<evidence type="ECO:0000256" key="1">
    <source>
        <dbReference type="ARBA" id="ARBA00004906"/>
    </source>
</evidence>
<dbReference type="InterPro" id="IPR059120">
    <property type="entry name" value="Cullin-like_AB"/>
</dbReference>
<evidence type="ECO:0000256" key="7">
    <source>
        <dbReference type="PROSITE-ProRule" id="PRU00330"/>
    </source>
</evidence>
<dbReference type="OrthoDB" id="27073at2759"/>
<keyword evidence="3" id="KW-1017">Isopeptide bond</keyword>
<protein>
    <recommendedName>
        <fullName evidence="6">Cullin-5</fullName>
    </recommendedName>
</protein>
<dbReference type="RefSeq" id="XP_014153424.1">
    <property type="nucleotide sequence ID" value="XM_014297949.1"/>
</dbReference>
<dbReference type="STRING" id="667725.A0A0L0FUC0"/>
<dbReference type="PROSITE" id="PS50069">
    <property type="entry name" value="CULLIN_2"/>
    <property type="match status" value="1"/>
</dbReference>
<reference evidence="10 11" key="1">
    <citation type="submission" date="2011-02" db="EMBL/GenBank/DDBJ databases">
        <title>The Genome Sequence of Sphaeroforma arctica JP610.</title>
        <authorList>
            <consortium name="The Broad Institute Genome Sequencing Platform"/>
            <person name="Russ C."/>
            <person name="Cuomo C."/>
            <person name="Young S.K."/>
            <person name="Zeng Q."/>
            <person name="Gargeya S."/>
            <person name="Alvarado L."/>
            <person name="Berlin A."/>
            <person name="Chapman S.B."/>
            <person name="Chen Z."/>
            <person name="Freedman E."/>
            <person name="Gellesch M."/>
            <person name="Goldberg J."/>
            <person name="Griggs A."/>
            <person name="Gujja S."/>
            <person name="Heilman E."/>
            <person name="Heiman D."/>
            <person name="Howarth C."/>
            <person name="Mehta T."/>
            <person name="Neiman D."/>
            <person name="Pearson M."/>
            <person name="Roberts A."/>
            <person name="Saif S."/>
            <person name="Shea T."/>
            <person name="Shenoy N."/>
            <person name="Sisk P."/>
            <person name="Stolte C."/>
            <person name="Sykes S."/>
            <person name="White J."/>
            <person name="Yandava C."/>
            <person name="Burger G."/>
            <person name="Gray M.W."/>
            <person name="Holland P.W.H."/>
            <person name="King N."/>
            <person name="Lang F.B.F."/>
            <person name="Roger A.J."/>
            <person name="Ruiz-Trillo I."/>
            <person name="Haas B."/>
            <person name="Nusbaum C."/>
            <person name="Birren B."/>
        </authorList>
    </citation>
    <scope>NUCLEOTIDE SEQUENCE [LARGE SCALE GENOMIC DNA]</scope>
    <source>
        <strain evidence="10 11">JP610</strain>
    </source>
</reference>
<dbReference type="Gene3D" id="1.10.10.10">
    <property type="entry name" value="Winged helix-like DNA-binding domain superfamily/Winged helix DNA-binding domain"/>
    <property type="match status" value="1"/>
</dbReference>
<comment type="pathway">
    <text evidence="1">Protein modification; protein ubiquitination.</text>
</comment>
<dbReference type="Gene3D" id="3.30.230.130">
    <property type="entry name" value="Cullin, Chain C, Domain 2"/>
    <property type="match status" value="1"/>
</dbReference>
<dbReference type="FunFam" id="3.30.230.130:FF:000003">
    <property type="entry name" value="Cullin 2"/>
    <property type="match status" value="1"/>
</dbReference>
<dbReference type="InterPro" id="IPR045093">
    <property type="entry name" value="Cullin"/>
</dbReference>
<dbReference type="EMBL" id="KQ242290">
    <property type="protein sequence ID" value="KNC79522.1"/>
    <property type="molecule type" value="Genomic_DNA"/>
</dbReference>
<evidence type="ECO:0000256" key="4">
    <source>
        <dbReference type="ARBA" id="ARBA00022786"/>
    </source>
</evidence>
<dbReference type="SUPFAM" id="SSF46785">
    <property type="entry name" value="Winged helix' DNA-binding domain"/>
    <property type="match status" value="1"/>
</dbReference>
<dbReference type="Pfam" id="PF26557">
    <property type="entry name" value="Cullin_AB"/>
    <property type="match status" value="1"/>
</dbReference>
<dbReference type="InterPro" id="IPR019559">
    <property type="entry name" value="Cullin_neddylation_domain"/>
</dbReference>
<dbReference type="SUPFAM" id="SSF75632">
    <property type="entry name" value="Cullin homology domain"/>
    <property type="match status" value="1"/>
</dbReference>
<dbReference type="GO" id="GO:0031461">
    <property type="term" value="C:cullin-RING ubiquitin ligase complex"/>
    <property type="evidence" value="ECO:0007669"/>
    <property type="project" value="InterPro"/>
</dbReference>
<dbReference type="SMART" id="SM00884">
    <property type="entry name" value="Cullin_Nedd8"/>
    <property type="match status" value="1"/>
</dbReference>
<dbReference type="GeneID" id="25908594"/>
<keyword evidence="5" id="KW-0832">Ubl conjugation</keyword>
<keyword evidence="11" id="KW-1185">Reference proteome</keyword>
<dbReference type="Pfam" id="PF10557">
    <property type="entry name" value="Cullin_Nedd8"/>
    <property type="match status" value="1"/>
</dbReference>
<name>A0A0L0FUC0_9EUKA</name>
<accession>A0A0L0FUC0</accession>
<evidence type="ECO:0000256" key="3">
    <source>
        <dbReference type="ARBA" id="ARBA00022499"/>
    </source>
</evidence>
<dbReference type="EMBL" id="KQ242290">
    <property type="protein sequence ID" value="KNC79523.1"/>
    <property type="molecule type" value="Genomic_DNA"/>
</dbReference>
<dbReference type="InterPro" id="IPR016159">
    <property type="entry name" value="Cullin_repeat-like_dom_sf"/>
</dbReference>
<dbReference type="FunFam" id="1.20.1310.10:FF:000012">
    <property type="entry name" value="Cullin 2"/>
    <property type="match status" value="1"/>
</dbReference>
<comment type="similarity">
    <text evidence="2 7 8">Belongs to the cullin family.</text>
</comment>
<dbReference type="InterPro" id="IPR016157">
    <property type="entry name" value="Cullin_CS"/>
</dbReference>
<dbReference type="AlphaFoldDB" id="A0A0L0FUC0"/>
<dbReference type="FunFam" id="1.20.1310.10:FF:000014">
    <property type="entry name" value="Cullin 5"/>
    <property type="match status" value="1"/>
</dbReference>
<dbReference type="GO" id="GO:0005634">
    <property type="term" value="C:nucleus"/>
    <property type="evidence" value="ECO:0007669"/>
    <property type="project" value="UniProtKB-ARBA"/>
</dbReference>